<dbReference type="Proteomes" id="UP000005222">
    <property type="component" value="Chromosome H"/>
</dbReference>
<dbReference type="InParanoid" id="G8YKD1"/>
<dbReference type="Proteomes" id="UP000005222">
    <property type="component" value="Chromosome G"/>
</dbReference>
<evidence type="ECO:0000313" key="2">
    <source>
        <dbReference type="EMBL" id="CCE80776.1"/>
    </source>
</evidence>
<reference evidence="3" key="2">
    <citation type="journal article" date="2012" name="G3 (Bethesda)">
        <title>Pichia sorbitophila, an interspecies yeast hybrid reveals early steps of genome resolution following polyploidization.</title>
        <authorList>
            <person name="Leh Louis V."/>
            <person name="Despons L."/>
            <person name="Friedrich A."/>
            <person name="Martin T."/>
            <person name="Durrens P."/>
            <person name="Casaregola S."/>
            <person name="Neuveglise C."/>
            <person name="Fairhead C."/>
            <person name="Marck C."/>
            <person name="Cruz J.A."/>
            <person name="Straub M.L."/>
            <person name="Kugler V."/>
            <person name="Sacerdot C."/>
            <person name="Uzunov Z."/>
            <person name="Thierry A."/>
            <person name="Weiss S."/>
            <person name="Bleykasten C."/>
            <person name="De Montigny J."/>
            <person name="Jacques N."/>
            <person name="Jung P."/>
            <person name="Lemaire M."/>
            <person name="Mallet S."/>
            <person name="Morel G."/>
            <person name="Richard G.F."/>
            <person name="Sarkar A."/>
            <person name="Savel G."/>
            <person name="Schacherer J."/>
            <person name="Seret M.L."/>
            <person name="Talla E."/>
            <person name="Samson G."/>
            <person name="Jubin C."/>
            <person name="Poulain J."/>
            <person name="Vacherie B."/>
            <person name="Barbe V."/>
            <person name="Pelletier E."/>
            <person name="Sherman D.J."/>
            <person name="Westhof E."/>
            <person name="Weissenbach J."/>
            <person name="Baret P.V."/>
            <person name="Wincker P."/>
            <person name="Gaillardin C."/>
            <person name="Dujon B."/>
            <person name="Souciet J.L."/>
        </authorList>
    </citation>
    <scope>NUCLEOTIDE SEQUENCE [LARGE SCALE GENOMIC DNA]</scope>
    <source>
        <strain evidence="3">ATCC MYA-4447 / BCRC 22081 / CBS 7064 / NBRC 10061 / NRRL Y-12695</strain>
    </source>
</reference>
<protein>
    <submittedName>
        <fullName evidence="1">Piso0_003107 protein</fullName>
    </submittedName>
</protein>
<dbReference type="HOGENOM" id="CLU_2097703_0_0_1"/>
<accession>G8YKD1</accession>
<evidence type="ECO:0000313" key="1">
    <source>
        <dbReference type="EMBL" id="CCE80011.1"/>
    </source>
</evidence>
<name>G8YKD1_PICSO</name>
<sequence length="116" mass="12919">MVAIAWPSSAYEQGAAVLCIVSDSREVSDSGMLSEDDRGVARPAPSPFLSRIAYILHSAWCLFMPWHWCLPSLKIGARDQKLCRYRKSNLCCDFPDQWSYRSCTRRPAITGSSAGS</sequence>
<gene>
    <name evidence="1" type="primary">Piso0_003107</name>
    <name evidence="1" type="ORF">GNLVRS01_PISO0G05044g</name>
    <name evidence="2" type="ORF">GNLVRS01_PISO0H05045g</name>
</gene>
<dbReference type="AlphaFoldDB" id="G8YKD1"/>
<reference evidence="1" key="1">
    <citation type="submission" date="2011-10" db="EMBL/GenBank/DDBJ databases">
        <authorList>
            <person name="Genoscope - CEA"/>
        </authorList>
    </citation>
    <scope>NUCLEOTIDE SEQUENCE</scope>
</reference>
<organism evidence="1 3">
    <name type="scientific">Pichia sorbitophila (strain ATCC MYA-4447 / BCRC 22081 / CBS 7064 / NBRC 10061 / NRRL Y-12695)</name>
    <name type="common">Hybrid yeast</name>
    <dbReference type="NCBI Taxonomy" id="559304"/>
    <lineage>
        <taxon>Eukaryota</taxon>
        <taxon>Fungi</taxon>
        <taxon>Dikarya</taxon>
        <taxon>Ascomycota</taxon>
        <taxon>Saccharomycotina</taxon>
        <taxon>Pichiomycetes</taxon>
        <taxon>Debaryomycetaceae</taxon>
        <taxon>Millerozyma</taxon>
    </lineage>
</organism>
<keyword evidence="3" id="KW-1185">Reference proteome</keyword>
<dbReference type="EMBL" id="FO082052">
    <property type="protein sequence ID" value="CCE80776.1"/>
    <property type="molecule type" value="Genomic_DNA"/>
</dbReference>
<dbReference type="EMBL" id="FO082053">
    <property type="protein sequence ID" value="CCE80011.1"/>
    <property type="molecule type" value="Genomic_DNA"/>
</dbReference>
<proteinExistence type="predicted"/>
<evidence type="ECO:0000313" key="3">
    <source>
        <dbReference type="Proteomes" id="UP000005222"/>
    </source>
</evidence>